<name>A0ABY7EY06_MYAAR</name>
<reference evidence="2" key="1">
    <citation type="submission" date="2022-11" db="EMBL/GenBank/DDBJ databases">
        <title>Centuries of genome instability and evolution in soft-shell clam transmissible cancer (bioRxiv).</title>
        <authorList>
            <person name="Hart S.F.M."/>
            <person name="Yonemitsu M.A."/>
            <person name="Giersch R.M."/>
            <person name="Beal B.F."/>
            <person name="Arriagada G."/>
            <person name="Davis B.W."/>
            <person name="Ostrander E.A."/>
            <person name="Goff S.P."/>
            <person name="Metzger M.J."/>
        </authorList>
    </citation>
    <scope>NUCLEOTIDE SEQUENCE</scope>
    <source>
        <strain evidence="2">MELC-2E11</strain>
        <tissue evidence="2">Siphon/mantle</tissue>
    </source>
</reference>
<feature type="region of interest" description="Disordered" evidence="1">
    <location>
        <begin position="68"/>
        <end position="92"/>
    </location>
</feature>
<feature type="region of interest" description="Disordered" evidence="1">
    <location>
        <begin position="124"/>
        <end position="175"/>
    </location>
</feature>
<protein>
    <submittedName>
        <fullName evidence="2">Uncharacterized protein</fullName>
    </submittedName>
</protein>
<feature type="compositionally biased region" description="Polar residues" evidence="1">
    <location>
        <begin position="158"/>
        <end position="173"/>
    </location>
</feature>
<sequence>MLEVKEEKKEDKPIQVGNWSTQGETGVPGVETRVSDGTGVAGVSGVPGGKWSTRGKLDYLVETGVPGGKLKNPGGTGVPAGETGVPAGETGVPGEKLEYLRETETSGENWSTQSLPPAPCTINADSDDHINSGKLGDHNKPLETTRNLSQEETEHEPNSCQDAMPTQSVTNDASTRDIDDYYDRHYTDGICSLNQNQEKADKKQSPSASNHNVCITNECIKDGKETKKSNTSDCDTNELKQIENEEQSNEILTAVVLHNTDDKSVDESKGNGKKVAIEDSEDNGMHGDVGTDKVKKAAKGTGKVKTEHEPNSCQDAMPTQSVTNDASTRDIDDYYDRHYTDGICSLNQNQEKADKKQSPSASNHNVCITNECIKDGKEKKKSNTSDCDTNELKQIENKEQSNEILTAVVLHNTDDKSVDESKGNGKKVAIEDSEDNGTHGDVGTDKVKKAAKGTGKVKKVAKGTGKVKKAAKGTDKVKKAAKGTGNVKKVAKGTGKVKKAAKGTGKKVAKGTGKVKKAAKGTGKMKKAAKGTGKVKKVAKGTGNGKKVTNDIKKGIVSNGNAGISKKLVVLNIQMKVY</sequence>
<evidence type="ECO:0000313" key="2">
    <source>
        <dbReference type="EMBL" id="WAR13737.1"/>
    </source>
</evidence>
<keyword evidence="3" id="KW-1185">Reference proteome</keyword>
<gene>
    <name evidence="2" type="ORF">MAR_003842</name>
</gene>
<organism evidence="2 3">
    <name type="scientific">Mya arenaria</name>
    <name type="common">Soft-shell clam</name>
    <dbReference type="NCBI Taxonomy" id="6604"/>
    <lineage>
        <taxon>Eukaryota</taxon>
        <taxon>Metazoa</taxon>
        <taxon>Spiralia</taxon>
        <taxon>Lophotrochozoa</taxon>
        <taxon>Mollusca</taxon>
        <taxon>Bivalvia</taxon>
        <taxon>Autobranchia</taxon>
        <taxon>Heteroconchia</taxon>
        <taxon>Euheterodonta</taxon>
        <taxon>Imparidentia</taxon>
        <taxon>Neoheterodontei</taxon>
        <taxon>Myida</taxon>
        <taxon>Myoidea</taxon>
        <taxon>Myidae</taxon>
        <taxon>Mya</taxon>
    </lineage>
</organism>
<feature type="compositionally biased region" description="Basic and acidic residues" evidence="1">
    <location>
        <begin position="126"/>
        <end position="143"/>
    </location>
</feature>
<feature type="region of interest" description="Disordered" evidence="1">
    <location>
        <begin position="415"/>
        <end position="454"/>
    </location>
</feature>
<dbReference type="EMBL" id="CP111020">
    <property type="protein sequence ID" value="WAR13737.1"/>
    <property type="molecule type" value="Genomic_DNA"/>
</dbReference>
<evidence type="ECO:0000313" key="3">
    <source>
        <dbReference type="Proteomes" id="UP001164746"/>
    </source>
</evidence>
<feature type="region of interest" description="Disordered" evidence="1">
    <location>
        <begin position="262"/>
        <end position="328"/>
    </location>
</feature>
<evidence type="ECO:0000256" key="1">
    <source>
        <dbReference type="SAM" id="MobiDB-lite"/>
    </source>
</evidence>
<feature type="compositionally biased region" description="Basic residues" evidence="1">
    <location>
        <begin position="521"/>
        <end position="539"/>
    </location>
</feature>
<accession>A0ABY7EY06</accession>
<feature type="compositionally biased region" description="Basic and acidic residues" evidence="1">
    <location>
        <begin position="436"/>
        <end position="448"/>
    </location>
</feature>
<feature type="compositionally biased region" description="Polar residues" evidence="1">
    <location>
        <begin position="311"/>
        <end position="326"/>
    </location>
</feature>
<feature type="region of interest" description="Disordered" evidence="1">
    <location>
        <begin position="521"/>
        <end position="542"/>
    </location>
</feature>
<feature type="compositionally biased region" description="Basic and acidic residues" evidence="1">
    <location>
        <begin position="283"/>
        <end position="295"/>
    </location>
</feature>
<proteinExistence type="predicted"/>
<dbReference type="Proteomes" id="UP001164746">
    <property type="component" value="Chromosome 9"/>
</dbReference>
<feature type="compositionally biased region" description="Basic and acidic residues" evidence="1">
    <location>
        <begin position="1"/>
        <end position="13"/>
    </location>
</feature>
<feature type="region of interest" description="Disordered" evidence="1">
    <location>
        <begin position="1"/>
        <end position="27"/>
    </location>
</feature>